<dbReference type="GO" id="GO:0006412">
    <property type="term" value="P:translation"/>
    <property type="evidence" value="ECO:0007669"/>
    <property type="project" value="UniProtKB-UniRule"/>
</dbReference>
<dbReference type="InterPro" id="IPR027500">
    <property type="entry name" value="Ribosomal_eS1_euk"/>
</dbReference>
<keyword evidence="1 4" id="KW-0963">Cytoplasm</keyword>
<dbReference type="EMBL" id="KT372120">
    <property type="protein sequence ID" value="AKV16235.1"/>
    <property type="molecule type" value="mRNA"/>
</dbReference>
<feature type="region of interest" description="Disordered" evidence="5">
    <location>
        <begin position="1"/>
        <end position="21"/>
    </location>
</feature>
<proteinExistence type="evidence at transcript level"/>
<keyword evidence="2 4" id="KW-0689">Ribosomal protein</keyword>
<evidence type="ECO:0000256" key="3">
    <source>
        <dbReference type="ARBA" id="ARBA00023274"/>
    </source>
</evidence>
<dbReference type="GO" id="GO:0003735">
    <property type="term" value="F:structural constituent of ribosome"/>
    <property type="evidence" value="ECO:0007669"/>
    <property type="project" value="UniProtKB-UniRule"/>
</dbReference>
<dbReference type="HAMAP" id="MF_03122">
    <property type="entry name" value="Ribosomal_eS1_euk"/>
    <property type="match status" value="1"/>
</dbReference>
<evidence type="ECO:0000256" key="2">
    <source>
        <dbReference type="ARBA" id="ARBA00022980"/>
    </source>
</evidence>
<dbReference type="InterPro" id="IPR001593">
    <property type="entry name" value="Ribosomal_eS1"/>
</dbReference>
<protein>
    <recommendedName>
        <fullName evidence="4">Small ribosomal subunit protein eS1</fullName>
    </recommendedName>
</protein>
<organism evidence="6">
    <name type="scientific">Pectinaria gouldii</name>
    <name type="common">Trumpet worm</name>
    <name type="synonym">Ice-cream cone worm</name>
    <dbReference type="NCBI Taxonomy" id="260746"/>
    <lineage>
        <taxon>Eukaryota</taxon>
        <taxon>Metazoa</taxon>
        <taxon>Spiralia</taxon>
        <taxon>Lophotrochozoa</taxon>
        <taxon>Annelida</taxon>
        <taxon>Polychaeta</taxon>
        <taxon>Sedentaria</taxon>
        <taxon>Canalipalpata</taxon>
        <taxon>Terebellida</taxon>
        <taxon>Terebelliformia</taxon>
        <taxon>Pectinariidae</taxon>
        <taxon>Pectinaria</taxon>
    </lineage>
</organism>
<dbReference type="AlphaFoldDB" id="A0A0K1R0R6"/>
<feature type="compositionally biased region" description="Basic residues" evidence="5">
    <location>
        <begin position="1"/>
        <end position="19"/>
    </location>
</feature>
<evidence type="ECO:0000256" key="5">
    <source>
        <dbReference type="SAM" id="MobiDB-lite"/>
    </source>
</evidence>
<feature type="region of interest" description="Disordered" evidence="5">
    <location>
        <begin position="234"/>
        <end position="262"/>
    </location>
</feature>
<evidence type="ECO:0000256" key="4">
    <source>
        <dbReference type="HAMAP-Rule" id="MF_03122"/>
    </source>
</evidence>
<dbReference type="GO" id="GO:0022627">
    <property type="term" value="C:cytosolic small ribosomal subunit"/>
    <property type="evidence" value="ECO:0007669"/>
    <property type="project" value="UniProtKB-UniRule"/>
</dbReference>
<dbReference type="PANTHER" id="PTHR11830">
    <property type="entry name" value="40S RIBOSOMAL PROTEIN S3A"/>
    <property type="match status" value="1"/>
</dbReference>
<evidence type="ECO:0000313" key="6">
    <source>
        <dbReference type="EMBL" id="AKV16235.1"/>
    </source>
</evidence>
<evidence type="ECO:0000256" key="1">
    <source>
        <dbReference type="ARBA" id="ARBA00022490"/>
    </source>
</evidence>
<comment type="subcellular location">
    <subcellularLocation>
        <location evidence="4">Cytoplasm</location>
    </subcellularLocation>
</comment>
<name>A0A0K1R0R6_PECGU</name>
<feature type="initiator methionine" description="Removed" evidence="4">
    <location>
        <position position="1"/>
    </location>
</feature>
<sequence>MAVGKNKKLTKGGKKGGKKKAVDPFTKKDWYDIKAPSMFLKRQVGKTLVTRTTGTKIAADGLKHRVFEFHQADLQNDESNCNKFKLYAEDVQGKQVLTNFYGFSLTTDKTKAIVKKWQTTIEANTDVKTTDGYLMRIFAIGFTSKQQTQIKKTTYAKMTQVRKIRAKMVEIIQKEVSNTDLREFVSKLFPDSIARDIEKACSRIYPLHDVHIRKVKILKKPKFELGKLMEMHGEGKGAPAKGEVVPGGDKPDGYEPTIPDNI</sequence>
<keyword evidence="3 4" id="KW-0687">Ribonucleoprotein</keyword>
<accession>A0A0K1R0R6</accession>
<reference evidence="6" key="1">
    <citation type="submission" date="2015-07" db="EMBL/GenBank/DDBJ databases">
        <title>MeaNS - Measles Nucleotide Surveillance Program.</title>
        <authorList>
            <person name="Tran T."/>
            <person name="Druce J."/>
        </authorList>
    </citation>
    <scope>NUCLEOTIDE SEQUENCE</scope>
</reference>
<comment type="subunit">
    <text evidence="4">Component of the small ribosomal subunit. Mature ribosomes consist of a small (40S) and a large (60S) subunit. The 40S subunit contains about 33 different proteins and 1 molecule of RNA (18S). The 60S subunit contains about 49 different proteins and 3 molecules of RNA (28S, 5.8S and 5S).</text>
</comment>
<dbReference type="Pfam" id="PF01015">
    <property type="entry name" value="Ribosomal_S3Ae"/>
    <property type="match status" value="1"/>
</dbReference>
<dbReference type="SMART" id="SM01397">
    <property type="entry name" value="Ribosomal_S3Ae"/>
    <property type="match status" value="1"/>
</dbReference>
<comment type="similarity">
    <text evidence="4">Belongs to the eukaryotic ribosomal protein eS1 family.</text>
</comment>